<proteinExistence type="predicted"/>
<dbReference type="EMBL" id="AWUY01000270">
    <property type="protein sequence ID" value="ERJ72010.1"/>
    <property type="molecule type" value="Genomic_DNA"/>
</dbReference>
<evidence type="ECO:0000313" key="2">
    <source>
        <dbReference type="Proteomes" id="UP000016660"/>
    </source>
</evidence>
<keyword evidence="2" id="KW-1185">Reference proteome</keyword>
<comment type="caution">
    <text evidence="1">The sequence shown here is derived from an EMBL/GenBank/DDBJ whole genome shotgun (WGS) entry which is preliminary data.</text>
</comment>
<dbReference type="Proteomes" id="UP000016660">
    <property type="component" value="Unassembled WGS sequence"/>
</dbReference>
<reference evidence="1 2" key="1">
    <citation type="submission" date="2013-06" db="EMBL/GenBank/DDBJ databases">
        <authorList>
            <person name="Weinstock G."/>
            <person name="Sodergren E."/>
            <person name="Lobos E.A."/>
            <person name="Fulton L."/>
            <person name="Fulton R."/>
            <person name="Courtney L."/>
            <person name="Fronick C."/>
            <person name="O'Laughlin M."/>
            <person name="Godfrey J."/>
            <person name="Wilson R.M."/>
            <person name="Miner T."/>
            <person name="Farmer C."/>
            <person name="Delehaunty K."/>
            <person name="Cordes M."/>
            <person name="Minx P."/>
            <person name="Tomlinson C."/>
            <person name="Chen J."/>
            <person name="Wollam A."/>
            <person name="Pepin K.H."/>
            <person name="Bhonagiri V."/>
            <person name="Zhang X."/>
            <person name="Warren W."/>
            <person name="Mitreva M."/>
            <person name="Mardis E.R."/>
            <person name="Wilson R.K."/>
        </authorList>
    </citation>
    <scope>NUCLEOTIDE SEQUENCE [LARGE SCALE GENOMIC DNA]</scope>
    <source>
        <strain evidence="1 2">ATCC 29426</strain>
    </source>
</reference>
<evidence type="ECO:0000313" key="1">
    <source>
        <dbReference type="EMBL" id="ERJ72010.1"/>
    </source>
</evidence>
<accession>A0ABN0NP32</accession>
<name>A0ABN0NP32_9BACT</name>
<organism evidence="1 2">
    <name type="scientific">Prevotella disiens JCM 6334 = ATCC 29426</name>
    <dbReference type="NCBI Taxonomy" id="1235811"/>
    <lineage>
        <taxon>Bacteria</taxon>
        <taxon>Pseudomonadati</taxon>
        <taxon>Bacteroidota</taxon>
        <taxon>Bacteroidia</taxon>
        <taxon>Bacteroidales</taxon>
        <taxon>Prevotellaceae</taxon>
        <taxon>Prevotella</taxon>
    </lineage>
</organism>
<protein>
    <submittedName>
        <fullName evidence="1">Uncharacterized protein</fullName>
    </submittedName>
</protein>
<sequence>MIKIYGTNKKDTFIPTLWLLVNHGFNIGFIRNKHDIGRNFGGKQ</sequence>
<gene>
    <name evidence="1" type="ORF">HMPREF0653_02469</name>
</gene>